<dbReference type="PANTHER" id="PTHR12110">
    <property type="entry name" value="HYDROXYPYRUVATE ISOMERASE"/>
    <property type="match status" value="1"/>
</dbReference>
<dbReference type="Gene3D" id="3.20.20.150">
    <property type="entry name" value="Divalent-metal-dependent TIM barrel enzymes"/>
    <property type="match status" value="1"/>
</dbReference>
<dbReference type="RefSeq" id="WP_155066035.1">
    <property type="nucleotide sequence ID" value="NZ_WMIF01000044.1"/>
</dbReference>
<reference evidence="2 3" key="1">
    <citation type="submission" date="2019-11" db="EMBL/GenBank/DDBJ databases">
        <authorList>
            <person name="Dong K."/>
        </authorList>
    </citation>
    <scope>NUCLEOTIDE SEQUENCE [LARGE SCALE GENOMIC DNA]</scope>
    <source>
        <strain evidence="2 3">JCM 17370</strain>
    </source>
</reference>
<gene>
    <name evidence="2" type="ORF">GL279_18225</name>
</gene>
<keyword evidence="3" id="KW-1185">Reference proteome</keyword>
<proteinExistence type="predicted"/>
<dbReference type="PANTHER" id="PTHR12110:SF48">
    <property type="entry name" value="BLL3656 PROTEIN"/>
    <property type="match status" value="1"/>
</dbReference>
<dbReference type="SUPFAM" id="SSF51658">
    <property type="entry name" value="Xylose isomerase-like"/>
    <property type="match status" value="1"/>
</dbReference>
<organism evidence="2 3">
    <name type="scientific">Paracoccus limosus</name>
    <dbReference type="NCBI Taxonomy" id="913252"/>
    <lineage>
        <taxon>Bacteria</taxon>
        <taxon>Pseudomonadati</taxon>
        <taxon>Pseudomonadota</taxon>
        <taxon>Alphaproteobacteria</taxon>
        <taxon>Rhodobacterales</taxon>
        <taxon>Paracoccaceae</taxon>
        <taxon>Paracoccus</taxon>
    </lineage>
</organism>
<feature type="domain" description="Xylose isomerase-like TIM barrel" evidence="1">
    <location>
        <begin position="25"/>
        <end position="245"/>
    </location>
</feature>
<dbReference type="InterPro" id="IPR036237">
    <property type="entry name" value="Xyl_isomerase-like_sf"/>
</dbReference>
<dbReference type="EMBL" id="WMIF01000044">
    <property type="protein sequence ID" value="MTH36527.1"/>
    <property type="molecule type" value="Genomic_DNA"/>
</dbReference>
<comment type="caution">
    <text evidence="2">The sequence shown here is derived from an EMBL/GenBank/DDBJ whole genome shotgun (WGS) entry which is preliminary data.</text>
</comment>
<evidence type="ECO:0000313" key="2">
    <source>
        <dbReference type="EMBL" id="MTH36527.1"/>
    </source>
</evidence>
<dbReference type="Pfam" id="PF01261">
    <property type="entry name" value="AP_endonuc_2"/>
    <property type="match status" value="1"/>
</dbReference>
<evidence type="ECO:0000313" key="3">
    <source>
        <dbReference type="Proteomes" id="UP000442533"/>
    </source>
</evidence>
<dbReference type="InterPro" id="IPR013022">
    <property type="entry name" value="Xyl_isomerase-like_TIM-brl"/>
</dbReference>
<protein>
    <submittedName>
        <fullName evidence="2">TIM barrel protein</fullName>
    </submittedName>
</protein>
<dbReference type="Proteomes" id="UP000442533">
    <property type="component" value="Unassembled WGS sequence"/>
</dbReference>
<name>A0A844HB87_9RHOB</name>
<dbReference type="OrthoDB" id="9072761at2"/>
<accession>A0A844HB87</accession>
<sequence>MKPKTRPIGLAHFSAIGLTPVELVSAAAVAGFDAVGLRLFPAFPGAPFYEVRQGSDTARALRQGLDQTGLKVFDIEFVVLDAEFQPRAVLPVLEDAAAMGAERLSVCGQDSDRARLTDNFAALCAVAAEVGMAVDLENMGWRPVRGLADSLAVVQASGAANAGVLVDALHCFRNGGDVAQIAALPPGMLRHAQLCDVRGPAPTTDETRIREAREGRFAPGAGELPLTGMVAALPPETRISVEVPLAAGQDPAAHLASLRQGVREVMAQV</sequence>
<dbReference type="InterPro" id="IPR050312">
    <property type="entry name" value="IolE/XylAMocC-like"/>
</dbReference>
<dbReference type="AlphaFoldDB" id="A0A844HB87"/>
<evidence type="ECO:0000259" key="1">
    <source>
        <dbReference type="Pfam" id="PF01261"/>
    </source>
</evidence>